<proteinExistence type="predicted"/>
<evidence type="ECO:0000256" key="2">
    <source>
        <dbReference type="SAM" id="Phobius"/>
    </source>
</evidence>
<sequence>MRTAFPNGIPADAKLYGIYFSLNDPNDPLPTGNFGLGLALIGGMAKINLTSTVTVDGEGEAAAEAVLPDTKLARTSTEEASGQKTTTILDTYAKKDDASSINEVVLRSEFTMDDATAMLAYKNPTAGYGNHTNVLTRNYPTLMASDAELSTDSGQVGYTYVDMVTTLDPGITVPETLTLETSAYTWRPLYAMDGARNRLEILNPMDDTSLGSTKHSFDSLVSNTDPRVRFTVKPNGAHTIIIRMIMRDIAAERITEDKVTPAEGKSAAETVLQDMSLRAVPASELKSARSDLSAEALNSRVLKITDAKAAELGATAGAQTLKVQGTVRGVAVADAGTIGSGWLSLPTNTQNDIPESTSNALALGYIRHVGVTYDFTSVTTGSELPADVTKLLPRDPSEHLATDTVNLAALNIPQTIRTRTGVWTFEGWYKDSVDDANKVSGDSVSFAGADLHLVGAWSFAAYPQRTATISYDPNGGQGTIPSASVTYTEGEPGSATLSRGTEYVREGFVLAGWNTAADSTGTAYELGAAMTGISGDVTLYAQWTPSRARIELKTDKITALDPCGWDESQIVAAVAGIYGDDDSALNWTAADLRIDSSKVDFTHDGTYPVSITYTKGTPAYPNGFSVTLEYTISGIAGCVTDRTESRTVTRTVEFVDAVTRARVADSVLQDVTLTRTVRTNTVTGEVTEGGAWSVREFSALTAPRVTNYETGSPAIVPAAPASANSSFTVEYSHAHEQIPESREVKRVIRFLDAVNGESVADSVTQTVTLTRMNTRDMVTGDVTYGLWSTATFAKLTAPEVEGYNAGLPSQVEEVQVSEPEDLSVDVMYSALLKPEVVVPVTPAKPVLARTGVSVVAVFGVGVLLAGAGLGALRLKK</sequence>
<dbReference type="Gene3D" id="2.60.40.4270">
    <property type="entry name" value="Listeria-Bacteroides repeat domain"/>
    <property type="match status" value="1"/>
</dbReference>
<dbReference type="Proteomes" id="UP000243540">
    <property type="component" value="Unassembled WGS sequence"/>
</dbReference>
<keyword evidence="2" id="KW-0812">Transmembrane</keyword>
<evidence type="ECO:0000313" key="5">
    <source>
        <dbReference type="EMBL" id="OTA28939.1"/>
    </source>
</evidence>
<feature type="domain" description="Mub B2-like" evidence="3">
    <location>
        <begin position="739"/>
        <end position="829"/>
    </location>
</feature>
<evidence type="ECO:0000259" key="3">
    <source>
        <dbReference type="Pfam" id="PF17966"/>
    </source>
</evidence>
<dbReference type="Pfam" id="PF09479">
    <property type="entry name" value="Flg_new"/>
    <property type="match status" value="1"/>
</dbReference>
<dbReference type="Pfam" id="PF17966">
    <property type="entry name" value="Muc_B2"/>
    <property type="match status" value="2"/>
</dbReference>
<keyword evidence="2" id="KW-1133">Transmembrane helix</keyword>
<protein>
    <submittedName>
        <fullName evidence="5">Uncharacterized protein</fullName>
    </submittedName>
</protein>
<name>A0A1Y2T198_9BIFI</name>
<reference evidence="5 6" key="1">
    <citation type="submission" date="2017-04" db="EMBL/GenBank/DDBJ databases">
        <title>Draft genome sequences of Alloscardovia macacae UMA81211 and UMA81212 isolated from the feces of a rhesus macaque (Macaca mulatta).</title>
        <authorList>
            <person name="Albert K."/>
            <person name="Sela D.A."/>
        </authorList>
    </citation>
    <scope>NUCLEOTIDE SEQUENCE [LARGE SCALE GENOMIC DNA]</scope>
    <source>
        <strain evidence="5 6">UMA81212</strain>
    </source>
</reference>
<keyword evidence="2" id="KW-0472">Membrane</keyword>
<accession>A0A1Y2T198</accession>
<feature type="transmembrane region" description="Helical" evidence="2">
    <location>
        <begin position="851"/>
        <end position="872"/>
    </location>
</feature>
<dbReference type="RefSeq" id="WP_086106831.1">
    <property type="nucleotide sequence ID" value="NZ_NEKC01000010.1"/>
</dbReference>
<dbReference type="Gene3D" id="2.60.40.4300">
    <property type="match status" value="2"/>
</dbReference>
<comment type="caution">
    <text evidence="5">The sequence shown here is derived from an EMBL/GenBank/DDBJ whole genome shotgun (WGS) entry which is preliminary data.</text>
</comment>
<organism evidence="5 6">
    <name type="scientific">Alloscardovia macacae</name>
    <dbReference type="NCBI Taxonomy" id="1160091"/>
    <lineage>
        <taxon>Bacteria</taxon>
        <taxon>Bacillati</taxon>
        <taxon>Actinomycetota</taxon>
        <taxon>Actinomycetes</taxon>
        <taxon>Bifidobacteriales</taxon>
        <taxon>Bifidobacteriaceae</taxon>
        <taxon>Alloscardovia</taxon>
    </lineage>
</organism>
<dbReference type="InterPro" id="IPR042229">
    <property type="entry name" value="Listeria/Bacterioides_rpt_sf"/>
</dbReference>
<dbReference type="InterPro" id="IPR041030">
    <property type="entry name" value="SHIRT"/>
</dbReference>
<feature type="domain" description="SHIRT" evidence="4">
    <location>
        <begin position="371"/>
        <end position="459"/>
    </location>
</feature>
<dbReference type="InterPro" id="IPR041495">
    <property type="entry name" value="Mub_B2"/>
</dbReference>
<comment type="subcellular location">
    <subcellularLocation>
        <location evidence="1">Cell envelope</location>
    </subcellularLocation>
</comment>
<evidence type="ECO:0000259" key="4">
    <source>
        <dbReference type="Pfam" id="PF18655"/>
    </source>
</evidence>
<dbReference type="GO" id="GO:0030313">
    <property type="term" value="C:cell envelope"/>
    <property type="evidence" value="ECO:0007669"/>
    <property type="project" value="UniProtKB-SubCell"/>
</dbReference>
<feature type="domain" description="Mub B2-like" evidence="3">
    <location>
        <begin position="640"/>
        <end position="733"/>
    </location>
</feature>
<dbReference type="AlphaFoldDB" id="A0A1Y2T198"/>
<dbReference type="EMBL" id="NEKC01000010">
    <property type="protein sequence ID" value="OTA28939.1"/>
    <property type="molecule type" value="Genomic_DNA"/>
</dbReference>
<evidence type="ECO:0000313" key="6">
    <source>
        <dbReference type="Proteomes" id="UP000243540"/>
    </source>
</evidence>
<dbReference type="STRING" id="1160091.B9T39_05590"/>
<gene>
    <name evidence="5" type="ORF">B9T39_05590</name>
</gene>
<dbReference type="InterPro" id="IPR013378">
    <property type="entry name" value="InlB-like_B-rpt"/>
</dbReference>
<evidence type="ECO:0000256" key="1">
    <source>
        <dbReference type="ARBA" id="ARBA00004196"/>
    </source>
</evidence>
<dbReference type="Pfam" id="PF18655">
    <property type="entry name" value="SHIRT"/>
    <property type="match status" value="1"/>
</dbReference>